<evidence type="ECO:0000313" key="8">
    <source>
        <dbReference type="Proteomes" id="UP000007875"/>
    </source>
</evidence>
<dbReference type="GO" id="GO:0070728">
    <property type="term" value="F:L-leucine binding"/>
    <property type="evidence" value="ECO:0007669"/>
    <property type="project" value="TreeGrafter"/>
</dbReference>
<feature type="region of interest" description="Disordered" evidence="6">
    <location>
        <begin position="145"/>
        <end position="164"/>
    </location>
</feature>
<dbReference type="InterPro" id="IPR006730">
    <property type="entry name" value="Sestrin"/>
</dbReference>
<dbReference type="GO" id="GO:0005634">
    <property type="term" value="C:nucleus"/>
    <property type="evidence" value="ECO:0007669"/>
    <property type="project" value="InterPro"/>
</dbReference>
<reference evidence="7" key="3">
    <citation type="submission" date="2025-09" db="UniProtKB">
        <authorList>
            <consortium name="Ensembl"/>
        </authorList>
    </citation>
    <scope>IDENTIFICATION</scope>
</reference>
<keyword evidence="8" id="KW-1185">Reference proteome</keyword>
<dbReference type="InParanoid" id="H2ZKE8"/>
<keyword evidence="3" id="KW-0963">Cytoplasm</keyword>
<dbReference type="Ensembl" id="ENSCSAVT00000018261.1">
    <property type="protein sequence ID" value="ENSCSAVP00000018064.1"/>
    <property type="gene ID" value="ENSCSAVG00000010633.1"/>
</dbReference>
<comment type="catalytic activity">
    <reaction evidence="5">
        <text>a hydroperoxide + L-cysteinyl-[protein] = S-hydroxy-L-cysteinyl-[protein] + an alcohol</text>
        <dbReference type="Rhea" id="RHEA:67124"/>
        <dbReference type="Rhea" id="RHEA-COMP:10131"/>
        <dbReference type="Rhea" id="RHEA-COMP:17193"/>
        <dbReference type="ChEBI" id="CHEBI:29950"/>
        <dbReference type="ChEBI" id="CHEBI:30879"/>
        <dbReference type="ChEBI" id="CHEBI:35924"/>
        <dbReference type="ChEBI" id="CHEBI:61973"/>
    </reaction>
    <physiologicalReaction direction="left-to-right" evidence="5">
        <dbReference type="Rhea" id="RHEA:67125"/>
    </physiologicalReaction>
</comment>
<dbReference type="OMA" id="HAIIVLC"/>
<evidence type="ECO:0000256" key="6">
    <source>
        <dbReference type="SAM" id="MobiDB-lite"/>
    </source>
</evidence>
<dbReference type="Proteomes" id="UP000007875">
    <property type="component" value="Unassembled WGS sequence"/>
</dbReference>
<evidence type="ECO:0008006" key="9">
    <source>
        <dbReference type="Google" id="ProtNLM"/>
    </source>
</evidence>
<dbReference type="GO" id="GO:0071233">
    <property type="term" value="P:cellular response to L-leucine"/>
    <property type="evidence" value="ECO:0007669"/>
    <property type="project" value="TreeGrafter"/>
</dbReference>
<dbReference type="GeneTree" id="ENSGT00950000183168"/>
<dbReference type="GO" id="GO:0005737">
    <property type="term" value="C:cytoplasm"/>
    <property type="evidence" value="ECO:0007669"/>
    <property type="project" value="UniProtKB-SubCell"/>
</dbReference>
<comment type="similarity">
    <text evidence="2">Belongs to the sestrin family.</text>
</comment>
<feature type="compositionally biased region" description="Low complexity" evidence="6">
    <location>
        <begin position="405"/>
        <end position="417"/>
    </location>
</feature>
<protein>
    <recommendedName>
        <fullName evidence="9">Sestrin</fullName>
    </recommendedName>
</protein>
<dbReference type="eggNOG" id="KOG3746">
    <property type="taxonomic scope" value="Eukaryota"/>
</dbReference>
<evidence type="ECO:0000256" key="5">
    <source>
        <dbReference type="ARBA" id="ARBA00049242"/>
    </source>
</evidence>
<dbReference type="SUPFAM" id="SSF69118">
    <property type="entry name" value="AhpD-like"/>
    <property type="match status" value="1"/>
</dbReference>
<feature type="region of interest" description="Disordered" evidence="6">
    <location>
        <begin position="404"/>
        <end position="437"/>
    </location>
</feature>
<dbReference type="AlphaFoldDB" id="H2ZKE8"/>
<dbReference type="STRING" id="51511.ENSCSAVP00000018064"/>
<dbReference type="GO" id="GO:0016684">
    <property type="term" value="F:oxidoreductase activity, acting on peroxide as acceptor"/>
    <property type="evidence" value="ECO:0007669"/>
    <property type="project" value="TreeGrafter"/>
</dbReference>
<dbReference type="Gene3D" id="1.20.1290.10">
    <property type="entry name" value="AhpD-like"/>
    <property type="match status" value="1"/>
</dbReference>
<accession>H2ZKE8</accession>
<evidence type="ECO:0000313" key="7">
    <source>
        <dbReference type="Ensembl" id="ENSCSAVP00000018064.1"/>
    </source>
</evidence>
<dbReference type="GO" id="GO:1990253">
    <property type="term" value="P:cellular response to leucine starvation"/>
    <property type="evidence" value="ECO:0007669"/>
    <property type="project" value="TreeGrafter"/>
</dbReference>
<dbReference type="PANTHER" id="PTHR12474">
    <property type="entry name" value="P53 REGULATED PA26 NUCLEAR PROTEIN SESTRIN"/>
    <property type="match status" value="1"/>
</dbReference>
<proteinExistence type="inferred from homology"/>
<dbReference type="PANTHER" id="PTHR12474:SF0">
    <property type="entry name" value="SESTRIN HOMOLOG"/>
    <property type="match status" value="1"/>
</dbReference>
<dbReference type="Pfam" id="PF04636">
    <property type="entry name" value="PA26"/>
    <property type="match status" value="1"/>
</dbReference>
<organism evidence="7 8">
    <name type="scientific">Ciona savignyi</name>
    <name type="common">Pacific transparent sea squirt</name>
    <dbReference type="NCBI Taxonomy" id="51511"/>
    <lineage>
        <taxon>Eukaryota</taxon>
        <taxon>Metazoa</taxon>
        <taxon>Chordata</taxon>
        <taxon>Tunicata</taxon>
        <taxon>Ascidiacea</taxon>
        <taxon>Phlebobranchia</taxon>
        <taxon>Cionidae</taxon>
        <taxon>Ciona</taxon>
    </lineage>
</organism>
<evidence type="ECO:0000256" key="2">
    <source>
        <dbReference type="ARBA" id="ARBA00008350"/>
    </source>
</evidence>
<name>H2ZKE8_CIOSA</name>
<comment type="subcellular location">
    <subcellularLocation>
        <location evidence="1">Cytoplasm</location>
    </subcellularLocation>
</comment>
<reference evidence="8" key="1">
    <citation type="submission" date="2003-08" db="EMBL/GenBank/DDBJ databases">
        <authorList>
            <person name="Birren B."/>
            <person name="Nusbaum C."/>
            <person name="Abebe A."/>
            <person name="Abouelleil A."/>
            <person name="Adekoya E."/>
            <person name="Ait-zahra M."/>
            <person name="Allen N."/>
            <person name="Allen T."/>
            <person name="An P."/>
            <person name="Anderson M."/>
            <person name="Anderson S."/>
            <person name="Arachchi H."/>
            <person name="Armbruster J."/>
            <person name="Bachantsang P."/>
            <person name="Baldwin J."/>
            <person name="Barry A."/>
            <person name="Bayul T."/>
            <person name="Blitshsteyn B."/>
            <person name="Bloom T."/>
            <person name="Blye J."/>
            <person name="Boguslavskiy L."/>
            <person name="Borowsky M."/>
            <person name="Boukhgalter B."/>
            <person name="Brunache A."/>
            <person name="Butler J."/>
            <person name="Calixte N."/>
            <person name="Calvo S."/>
            <person name="Camarata J."/>
            <person name="Campo K."/>
            <person name="Chang J."/>
            <person name="Cheshatsang Y."/>
            <person name="Citroen M."/>
            <person name="Collymore A."/>
            <person name="Considine T."/>
            <person name="Cook A."/>
            <person name="Cooke P."/>
            <person name="Corum B."/>
            <person name="Cuomo C."/>
            <person name="David R."/>
            <person name="Dawoe T."/>
            <person name="Degray S."/>
            <person name="Dodge S."/>
            <person name="Dooley K."/>
            <person name="Dorje P."/>
            <person name="Dorjee K."/>
            <person name="Dorris L."/>
            <person name="Duffey N."/>
            <person name="Dupes A."/>
            <person name="Elkins T."/>
            <person name="Engels R."/>
            <person name="Erickson J."/>
            <person name="Farina A."/>
            <person name="Faro S."/>
            <person name="Ferreira P."/>
            <person name="Fischer H."/>
            <person name="Fitzgerald M."/>
            <person name="Foley K."/>
            <person name="Gage D."/>
            <person name="Galagan J."/>
            <person name="Gearin G."/>
            <person name="Gnerre S."/>
            <person name="Gnirke A."/>
            <person name="Goyette A."/>
            <person name="Graham J."/>
            <person name="Grandbois E."/>
            <person name="Gyaltsen K."/>
            <person name="Hafez N."/>
            <person name="Hagopian D."/>
            <person name="Hagos B."/>
            <person name="Hall J."/>
            <person name="Hatcher B."/>
            <person name="Heller A."/>
            <person name="Higgins H."/>
            <person name="Honan T."/>
            <person name="Horn A."/>
            <person name="Houde N."/>
            <person name="Hughes L."/>
            <person name="Hulme W."/>
            <person name="Husby E."/>
            <person name="Iliev I."/>
            <person name="Jaffe D."/>
            <person name="Jones C."/>
            <person name="Kamal M."/>
            <person name="Kamat A."/>
            <person name="Kamvysselis M."/>
            <person name="Karlsson E."/>
            <person name="Kells C."/>
            <person name="Kieu A."/>
            <person name="Kisner P."/>
            <person name="Kodira C."/>
            <person name="Kulbokas E."/>
            <person name="Labutti K."/>
            <person name="Lama D."/>
            <person name="Landers T."/>
            <person name="Leger J."/>
            <person name="Levine S."/>
            <person name="Lewis D."/>
            <person name="Lewis T."/>
            <person name="Lindblad-toh K."/>
            <person name="Liu X."/>
            <person name="Lokyitsang T."/>
            <person name="Lokyitsang Y."/>
            <person name="Lucien O."/>
            <person name="Lui A."/>
            <person name="Ma L.J."/>
            <person name="Mabbitt R."/>
            <person name="Macdonald J."/>
            <person name="Maclean C."/>
            <person name="Major J."/>
            <person name="Manning J."/>
            <person name="Marabella R."/>
            <person name="Maru K."/>
            <person name="Matthews C."/>
            <person name="Mauceli E."/>
            <person name="Mccarthy M."/>
            <person name="Mcdonough S."/>
            <person name="Mcghee T."/>
            <person name="Meldrim J."/>
            <person name="Meneus L."/>
            <person name="Mesirov J."/>
            <person name="Mihalev A."/>
            <person name="Mihova T."/>
            <person name="Mikkelsen T."/>
            <person name="Mlenga V."/>
            <person name="Moru K."/>
            <person name="Mozes J."/>
            <person name="Mulrain L."/>
            <person name="Munson G."/>
            <person name="Naylor J."/>
            <person name="Newes C."/>
            <person name="Nguyen C."/>
            <person name="Nguyen N."/>
            <person name="Nguyen T."/>
            <person name="Nicol R."/>
            <person name="Nielsen C."/>
            <person name="Nizzari M."/>
            <person name="Norbu C."/>
            <person name="Norbu N."/>
            <person name="O'donnell P."/>
            <person name="Okoawo O."/>
            <person name="O'leary S."/>
            <person name="Omotosho B."/>
            <person name="O'neill K."/>
            <person name="Osman S."/>
            <person name="Parker S."/>
            <person name="Perrin D."/>
            <person name="Phunkhang P."/>
            <person name="Piqani B."/>
            <person name="Purcell S."/>
            <person name="Rachupka T."/>
            <person name="Ramasamy U."/>
            <person name="Rameau R."/>
            <person name="Ray V."/>
            <person name="Raymond C."/>
            <person name="Retta R."/>
            <person name="Richardson S."/>
            <person name="Rise C."/>
            <person name="Rodriguez J."/>
            <person name="Rogers J."/>
            <person name="Rogov P."/>
            <person name="Rutman M."/>
            <person name="Schupbach R."/>
            <person name="Seaman C."/>
            <person name="Settipalli S."/>
            <person name="Sharpe T."/>
            <person name="Sheridan J."/>
            <person name="Sherpa N."/>
            <person name="Shi J."/>
            <person name="Smirnov S."/>
            <person name="Smith C."/>
            <person name="Sougnez C."/>
            <person name="Spencer B."/>
            <person name="Stalker J."/>
            <person name="Stange-thomann N."/>
            <person name="Stavropoulos S."/>
            <person name="Stetson K."/>
            <person name="Stone C."/>
            <person name="Stone S."/>
            <person name="Stubbs M."/>
            <person name="Talamas J."/>
            <person name="Tchuinga P."/>
            <person name="Tenzing P."/>
            <person name="Tesfaye S."/>
            <person name="Theodore J."/>
            <person name="Thoulutsang Y."/>
            <person name="Topham K."/>
            <person name="Towey S."/>
            <person name="Tsamla T."/>
            <person name="Tsomo N."/>
            <person name="Vallee D."/>
            <person name="Vassiliev H."/>
            <person name="Venkataraman V."/>
            <person name="Vinson J."/>
            <person name="Vo A."/>
            <person name="Wade C."/>
            <person name="Wang S."/>
            <person name="Wangchuk T."/>
            <person name="Wangdi T."/>
            <person name="Whittaker C."/>
            <person name="Wilkinson J."/>
            <person name="Wu Y."/>
            <person name="Wyman D."/>
            <person name="Yadav S."/>
            <person name="Yang S."/>
            <person name="Yang X."/>
            <person name="Yeager S."/>
            <person name="Yee E."/>
            <person name="Young G."/>
            <person name="Zainoun J."/>
            <person name="Zembeck L."/>
            <person name="Zimmer A."/>
            <person name="Zody M."/>
            <person name="Lander E."/>
        </authorList>
    </citation>
    <scope>NUCLEOTIDE SEQUENCE [LARGE SCALE GENOMIC DNA]</scope>
</reference>
<evidence type="ECO:0000256" key="3">
    <source>
        <dbReference type="ARBA" id="ARBA00022490"/>
    </source>
</evidence>
<dbReference type="GO" id="GO:1904262">
    <property type="term" value="P:negative regulation of TORC1 signaling"/>
    <property type="evidence" value="ECO:0007669"/>
    <property type="project" value="UniProtKB-ARBA"/>
</dbReference>
<evidence type="ECO:0000256" key="1">
    <source>
        <dbReference type="ARBA" id="ARBA00004496"/>
    </source>
</evidence>
<evidence type="ECO:0000256" key="4">
    <source>
        <dbReference type="ARBA" id="ARBA00023002"/>
    </source>
</evidence>
<dbReference type="InterPro" id="IPR029032">
    <property type="entry name" value="AhpD-like"/>
</dbReference>
<dbReference type="GO" id="GO:0016239">
    <property type="term" value="P:positive regulation of macroautophagy"/>
    <property type="evidence" value="ECO:0007669"/>
    <property type="project" value="TreeGrafter"/>
</dbReference>
<sequence length="664" mass="75566">MDQNATSLSLALEKHELSCVPSAHYCQRNGLSPSSSPSCRADATSESSPPGNWQASRRSSNFSFTSDRDVFDEDSPQDLTYDAAQRLFEQLSSKDESIRQIGLRNLTRSIFVWVKTDFPHEGTEQSPRQRIGSTNERRTDIKTPISRQASSESAPAIVSPVSPKDDAPARIVQQALASLLRLSIRCPFHDVRVQSEEILKELKDGNVDMPTPIRVDVSRFIPTDQIHPVDTDDEQAHSLYSESFVQNCRLEHMVMVMGLHPQYLQQFLETNDHLLRSSGALPYEYRSYIAIMAAARHQCTYLVHLMEVQFLLQGGDREWLRGLDHVPAKLRALSELNKLLAHRPWLVTAQHFKNLTEGEPSTRWQHSHLVQVVVLLCHFHSIAIFCHGAGVNLELDHPRAHAFHTTTSTSPRSNTSSGAATPKVDAKSGRKSPASPIAEIGDVEVLMERMRKLQEEEEDVTTEERSRRFEIEKEEASHGLLPGVSGPVGGAAYFARYVQEPDFSYQDFAKRDAHAEIPTYRAQDYSWDHAFTVMSSYYNGVAELLDEKYQTAYNLTYKTLATRDNVDTTSLRRAIWMYVHCMYGIMYDDYNYSEVNQLLERPLKLYIKTVSCFPEQTTRAVYDGFWKQFRHSEKVHVNIMLLEARMQVGLLYGLRALTQCVRES</sequence>
<keyword evidence="4" id="KW-0560">Oxidoreductase</keyword>
<feature type="region of interest" description="Disordered" evidence="6">
    <location>
        <begin position="30"/>
        <end position="59"/>
    </location>
</feature>
<reference evidence="7" key="2">
    <citation type="submission" date="2025-08" db="UniProtKB">
        <authorList>
            <consortium name="Ensembl"/>
        </authorList>
    </citation>
    <scope>IDENTIFICATION</scope>
</reference>
<dbReference type="FunFam" id="1.20.1290.10:FF:000001">
    <property type="entry name" value="Sestrin 1"/>
    <property type="match status" value="1"/>
</dbReference>
<dbReference type="GO" id="GO:1901031">
    <property type="term" value="P:regulation of response to reactive oxygen species"/>
    <property type="evidence" value="ECO:0007669"/>
    <property type="project" value="InterPro"/>
</dbReference>